<comment type="caution">
    <text evidence="1">The sequence shown here is derived from an EMBL/GenBank/DDBJ whole genome shotgun (WGS) entry which is preliminary data.</text>
</comment>
<evidence type="ECO:0000313" key="1">
    <source>
        <dbReference type="EMBL" id="PWG80784.1"/>
    </source>
</evidence>
<name>A0A2U2PHP7_9SPHI</name>
<proteinExistence type="predicted"/>
<dbReference type="OrthoDB" id="798389at2"/>
<accession>A0A2U2PHP7</accession>
<dbReference type="Proteomes" id="UP000245647">
    <property type="component" value="Unassembled WGS sequence"/>
</dbReference>
<reference evidence="1 2" key="1">
    <citation type="submission" date="2018-04" db="EMBL/GenBank/DDBJ databases">
        <title>Pedobacter chongqingensis sp. nov., isolated from a rottenly hemp rope.</title>
        <authorList>
            <person name="Cai Y."/>
        </authorList>
    </citation>
    <scope>NUCLEOTIDE SEQUENCE [LARGE SCALE GENOMIC DNA]</scope>
    <source>
        <strain evidence="1 2">FJ4-8</strain>
    </source>
</reference>
<dbReference type="AlphaFoldDB" id="A0A2U2PHP7"/>
<organism evidence="1 2">
    <name type="scientific">Pararcticibacter amylolyticus</name>
    <dbReference type="NCBI Taxonomy" id="2173175"/>
    <lineage>
        <taxon>Bacteria</taxon>
        <taxon>Pseudomonadati</taxon>
        <taxon>Bacteroidota</taxon>
        <taxon>Sphingobacteriia</taxon>
        <taxon>Sphingobacteriales</taxon>
        <taxon>Sphingobacteriaceae</taxon>
        <taxon>Pararcticibacter</taxon>
    </lineage>
</organism>
<dbReference type="EMBL" id="QEAS01000007">
    <property type="protein sequence ID" value="PWG80784.1"/>
    <property type="molecule type" value="Genomic_DNA"/>
</dbReference>
<sequence length="81" mass="9326">MKHQSLISSDATAEEGKKYVIIENHEFNIGEATFLNKDGDEFVFEIHLSGKRKPEDYEYMYDVDSDTQELIGLRAKIAVKE</sequence>
<evidence type="ECO:0000313" key="2">
    <source>
        <dbReference type="Proteomes" id="UP000245647"/>
    </source>
</evidence>
<dbReference type="RefSeq" id="WP_109415640.1">
    <property type="nucleotide sequence ID" value="NZ_QEAS01000007.1"/>
</dbReference>
<gene>
    <name evidence="1" type="ORF">DDR33_10015</name>
</gene>
<keyword evidence="2" id="KW-1185">Reference proteome</keyword>
<protein>
    <submittedName>
        <fullName evidence="1">Uncharacterized protein</fullName>
    </submittedName>
</protein>